<dbReference type="HOGENOM" id="CLU_2663770_0_0_11"/>
<feature type="compositionally biased region" description="Basic residues" evidence="1">
    <location>
        <begin position="62"/>
        <end position="75"/>
    </location>
</feature>
<organism evidence="3 4">
    <name type="scientific">Blastococcus saxobsidens (strain DD2)</name>
    <dbReference type="NCBI Taxonomy" id="1146883"/>
    <lineage>
        <taxon>Bacteria</taxon>
        <taxon>Bacillati</taxon>
        <taxon>Actinomycetota</taxon>
        <taxon>Actinomycetes</taxon>
        <taxon>Geodermatophilales</taxon>
        <taxon>Geodermatophilaceae</taxon>
        <taxon>Blastococcus</taxon>
    </lineage>
</organism>
<reference evidence="4" key="2">
    <citation type="submission" date="2012-02" db="EMBL/GenBank/DDBJ databases">
        <title>Complete genome sequence of Blastococcus saxobsidens strain DD2.</title>
        <authorList>
            <person name="Genoscope."/>
        </authorList>
    </citation>
    <scope>NUCLEOTIDE SEQUENCE [LARGE SCALE GENOMIC DNA]</scope>
    <source>
        <strain evidence="4">DD2</strain>
    </source>
</reference>
<keyword evidence="2" id="KW-1133">Transmembrane helix</keyword>
<evidence type="ECO:0000256" key="2">
    <source>
        <dbReference type="SAM" id="Phobius"/>
    </source>
</evidence>
<evidence type="ECO:0000313" key="4">
    <source>
        <dbReference type="Proteomes" id="UP000007517"/>
    </source>
</evidence>
<feature type="transmembrane region" description="Helical" evidence="2">
    <location>
        <begin position="6"/>
        <end position="26"/>
    </location>
</feature>
<dbReference type="KEGG" id="bsd:BLASA_0375"/>
<proteinExistence type="predicted"/>
<keyword evidence="4" id="KW-1185">Reference proteome</keyword>
<gene>
    <name evidence="3" type="ordered locus">BLASA_0375</name>
</gene>
<evidence type="ECO:0000313" key="3">
    <source>
        <dbReference type="EMBL" id="CCG01351.1"/>
    </source>
</evidence>
<dbReference type="STRING" id="1146883.BLASA_0375"/>
<feature type="region of interest" description="Disordered" evidence="1">
    <location>
        <begin position="53"/>
        <end position="75"/>
    </location>
</feature>
<reference evidence="3 4" key="1">
    <citation type="journal article" date="2012" name="J. Bacteriol.">
        <title>Genome Sequence of Blastococcus saxobsidens DD2, a Stone-Inhabiting Bacterium.</title>
        <authorList>
            <person name="Chouaia B."/>
            <person name="Crotti E."/>
            <person name="Brusetti L."/>
            <person name="Daffonchio D."/>
            <person name="Essoussi I."/>
            <person name="Nouioui I."/>
            <person name="Sbissi I."/>
            <person name="Ghodhbane-Gtari F."/>
            <person name="Gtari M."/>
            <person name="Vacherie B."/>
            <person name="Barbe V."/>
            <person name="Medigue C."/>
            <person name="Gury J."/>
            <person name="Pujic P."/>
            <person name="Normand P."/>
        </authorList>
    </citation>
    <scope>NUCLEOTIDE SEQUENCE [LARGE SCALE GENOMIC DNA]</scope>
    <source>
        <strain evidence="3 4">DD2</strain>
    </source>
</reference>
<dbReference type="Proteomes" id="UP000007517">
    <property type="component" value="Chromosome"/>
</dbReference>
<keyword evidence="2" id="KW-0812">Transmembrane</keyword>
<protein>
    <submittedName>
        <fullName evidence="3">Uncharacterized protein</fullName>
    </submittedName>
</protein>
<keyword evidence="2" id="KW-0472">Membrane</keyword>
<sequence length="75" mass="7663">MTWVVMLPAVWVIVAIAAGVVIGRGVRLADAEAARVGRAEDDAWVPRVAAGGPARLVGSSSRGRRAGGGRRSRGG</sequence>
<dbReference type="EMBL" id="FO117623">
    <property type="protein sequence ID" value="CCG01351.1"/>
    <property type="molecule type" value="Genomic_DNA"/>
</dbReference>
<name>H6RMZ8_BLASD</name>
<dbReference type="AlphaFoldDB" id="H6RMZ8"/>
<evidence type="ECO:0000256" key="1">
    <source>
        <dbReference type="SAM" id="MobiDB-lite"/>
    </source>
</evidence>
<accession>H6RMZ8</accession>